<reference evidence="1 2" key="1">
    <citation type="submission" date="2022-09" db="EMBL/GenBank/DDBJ databases">
        <title>Evolutionary Diversification of Methanotrophic Ca. Methanophagales (ANME-1) and Their Expansive Virome.</title>
        <authorList>
            <person name="Laso-Perez R."/>
            <person name="Wu F."/>
            <person name="Cremiere A."/>
            <person name="Speth D.R."/>
            <person name="Magyar J.S."/>
            <person name="Krupovic M."/>
            <person name="Orphan V."/>
        </authorList>
    </citation>
    <scope>NUCLEOTIDE SEQUENCE [LARGE SCALE GENOMIC DNA]</scope>
    <source>
        <strain evidence="1">PBV304</strain>
    </source>
</reference>
<name>A0AA46YJS0_9VIRU</name>
<protein>
    <submittedName>
        <fullName evidence="1">Uncharacterized protein</fullName>
    </submittedName>
</protein>
<dbReference type="Proteomes" id="UP001156239">
    <property type="component" value="Segment"/>
</dbReference>
<sequence length="112" mass="12461">MVIYNKGLSRDNSTDDGKTIFTLTSKEEEKYKVRRIVITDVVSNPLIMEIWVERDRIGDAIPLGVASDIAPERVIDLDTEVPVGHTFSVVIKPQNSGSQGSVRGWVEYEIVG</sequence>
<evidence type="ECO:0000313" key="2">
    <source>
        <dbReference type="Proteomes" id="UP001156239"/>
    </source>
</evidence>
<gene>
    <name evidence="1" type="ORF">OBKJMPBA_00003</name>
</gene>
<evidence type="ECO:0000313" key="1">
    <source>
        <dbReference type="EMBL" id="UYL65035.1"/>
    </source>
</evidence>
<organism evidence="1 2">
    <name type="scientific">Methanophagales virus PBV304</name>
    <dbReference type="NCBI Taxonomy" id="3071309"/>
    <lineage>
        <taxon>Viruses</taxon>
        <taxon>Varidnaviria</taxon>
        <taxon>Abadenavirae</taxon>
        <taxon>Produgelaviricota</taxon>
        <taxon>Belvinaviricetes</taxon>
        <taxon>Coyopavirales</taxon>
        <taxon>Chaacviridae</taxon>
        <taxon>Homochaacvirus</taxon>
        <taxon>Homochaacvirus pescaderoense</taxon>
    </lineage>
</organism>
<dbReference type="EMBL" id="OP548099">
    <property type="protein sequence ID" value="UYL65035.1"/>
    <property type="molecule type" value="Genomic_DNA"/>
</dbReference>
<keyword evidence="2" id="KW-1185">Reference proteome</keyword>
<accession>A0AA46YJS0</accession>
<proteinExistence type="predicted"/>